<accession>A0ABV2VSD0</accession>
<dbReference type="EMBL" id="JBEXRX010000122">
    <property type="protein sequence ID" value="MEU0155706.1"/>
    <property type="molecule type" value="Genomic_DNA"/>
</dbReference>
<keyword evidence="1" id="KW-1133">Transmembrane helix</keyword>
<gene>
    <name evidence="2" type="ORF">ABZ071_28205</name>
</gene>
<evidence type="ECO:0000313" key="3">
    <source>
        <dbReference type="Proteomes" id="UP001550348"/>
    </source>
</evidence>
<sequence length="95" mass="9788">MRILLAPALPAIWGVVAGWWTPRGPGTVGTALASIVVSLAVGLLAGWSSRSRWAMLAAPVLFALAVELVRLGLRGPTVDRPHLTGLGVASRAATP</sequence>
<feature type="transmembrane region" description="Helical" evidence="1">
    <location>
        <begin position="28"/>
        <end position="46"/>
    </location>
</feature>
<protein>
    <submittedName>
        <fullName evidence="2">Alpha/beta hydrolase</fullName>
    </submittedName>
</protein>
<keyword evidence="1" id="KW-0812">Transmembrane</keyword>
<proteinExistence type="predicted"/>
<dbReference type="Proteomes" id="UP001550348">
    <property type="component" value="Unassembled WGS sequence"/>
</dbReference>
<dbReference type="GO" id="GO:0016787">
    <property type="term" value="F:hydrolase activity"/>
    <property type="evidence" value="ECO:0007669"/>
    <property type="project" value="UniProtKB-KW"/>
</dbReference>
<keyword evidence="2" id="KW-0378">Hydrolase</keyword>
<keyword evidence="3" id="KW-1185">Reference proteome</keyword>
<feature type="non-terminal residue" evidence="2">
    <location>
        <position position="95"/>
    </location>
</feature>
<comment type="caution">
    <text evidence="2">The sequence shown here is derived from an EMBL/GenBank/DDBJ whole genome shotgun (WGS) entry which is preliminary data.</text>
</comment>
<keyword evidence="1" id="KW-0472">Membrane</keyword>
<reference evidence="2 3" key="1">
    <citation type="submission" date="2024-06" db="EMBL/GenBank/DDBJ databases">
        <title>The Natural Products Discovery Center: Release of the First 8490 Sequenced Strains for Exploring Actinobacteria Biosynthetic Diversity.</title>
        <authorList>
            <person name="Kalkreuter E."/>
            <person name="Kautsar S.A."/>
            <person name="Yang D."/>
            <person name="Bader C.D."/>
            <person name="Teijaro C.N."/>
            <person name="Fluegel L."/>
            <person name="Davis C.M."/>
            <person name="Simpson J.R."/>
            <person name="Lauterbach L."/>
            <person name="Steele A.D."/>
            <person name="Gui C."/>
            <person name="Meng S."/>
            <person name="Li G."/>
            <person name="Viehrig K."/>
            <person name="Ye F."/>
            <person name="Su P."/>
            <person name="Kiefer A.F."/>
            <person name="Nichols A."/>
            <person name="Cepeda A.J."/>
            <person name="Yan W."/>
            <person name="Fan B."/>
            <person name="Jiang Y."/>
            <person name="Adhikari A."/>
            <person name="Zheng C.-J."/>
            <person name="Schuster L."/>
            <person name="Cowan T.M."/>
            <person name="Smanski M.J."/>
            <person name="Chevrette M.G."/>
            <person name="De Carvalho L.P.S."/>
            <person name="Shen B."/>
        </authorList>
    </citation>
    <scope>NUCLEOTIDE SEQUENCE [LARGE SCALE GENOMIC DNA]</scope>
    <source>
        <strain evidence="2 3">NPDC006286</strain>
    </source>
</reference>
<evidence type="ECO:0000256" key="1">
    <source>
        <dbReference type="SAM" id="Phobius"/>
    </source>
</evidence>
<organism evidence="2 3">
    <name type="scientific">Micromonospora fulviviridis</name>
    <dbReference type="NCBI Taxonomy" id="47860"/>
    <lineage>
        <taxon>Bacteria</taxon>
        <taxon>Bacillati</taxon>
        <taxon>Actinomycetota</taxon>
        <taxon>Actinomycetes</taxon>
        <taxon>Micromonosporales</taxon>
        <taxon>Micromonosporaceae</taxon>
        <taxon>Micromonospora</taxon>
    </lineage>
</organism>
<name>A0ABV2VSD0_9ACTN</name>
<evidence type="ECO:0000313" key="2">
    <source>
        <dbReference type="EMBL" id="MEU0155706.1"/>
    </source>
</evidence>